<dbReference type="InterPro" id="IPR017452">
    <property type="entry name" value="GPCR_Rhodpsn_7TM"/>
</dbReference>
<evidence type="ECO:0000256" key="1">
    <source>
        <dbReference type="ARBA" id="ARBA00004651"/>
    </source>
</evidence>
<keyword evidence="6 9" id="KW-0472">Membrane</keyword>
<keyword evidence="7" id="KW-0675">Receptor</keyword>
<accession>A0A914ATJ0</accession>
<evidence type="ECO:0000313" key="12">
    <source>
        <dbReference type="Proteomes" id="UP000887568"/>
    </source>
</evidence>
<dbReference type="GeneID" id="119736861"/>
<organism evidence="11 12">
    <name type="scientific">Patiria miniata</name>
    <name type="common">Bat star</name>
    <name type="synonym">Asterina miniata</name>
    <dbReference type="NCBI Taxonomy" id="46514"/>
    <lineage>
        <taxon>Eukaryota</taxon>
        <taxon>Metazoa</taxon>
        <taxon>Echinodermata</taxon>
        <taxon>Eleutherozoa</taxon>
        <taxon>Asterozoa</taxon>
        <taxon>Asteroidea</taxon>
        <taxon>Valvatacea</taxon>
        <taxon>Valvatida</taxon>
        <taxon>Asterinidae</taxon>
        <taxon>Patiria</taxon>
    </lineage>
</organism>
<dbReference type="GO" id="GO:0007218">
    <property type="term" value="P:neuropeptide signaling pathway"/>
    <property type="evidence" value="ECO:0007669"/>
    <property type="project" value="TreeGrafter"/>
</dbReference>
<dbReference type="PANTHER" id="PTHR24229:SF112">
    <property type="entry name" value="CHEMOKINE-LIKE RECEPTOR 1"/>
    <property type="match status" value="1"/>
</dbReference>
<sequence length="371" mass="40825">MSAQLDVGTVVLTASLVVLGTVGILTNAALIFFYVRRPIMRTSTNVFMVHKALPDLISLLPVPLRLLEILSGEDGWSSSGWMCKFVVTVETLCMIVSANIVFALAYDRLTAVTKPGDGLERTVTKARNHVAAAWVYSLLLALPVAAASWVVVWPPGNSFKQPTCGYRWPAGEMYHSMYFGSLLVIIFALHYVFYACFAYLTWKRVRQSKEEFLARHDTLQRCCAVAGIICLNFIAYFVYWAQHVYIMVSLGEDQTHVPHIPSSLTDPLSIAASVAVYVAASSNLLIYSSCMDQWRSVARDALRCRCGAGGGVRPVNGEDAVAVIDVTAATDEPQSNIGHLNRDDDNDNHSIINLANPQQSDEEMDVQEIAL</sequence>
<dbReference type="Gene3D" id="1.20.1070.10">
    <property type="entry name" value="Rhodopsin 7-helix transmembrane proteins"/>
    <property type="match status" value="1"/>
</dbReference>
<evidence type="ECO:0000256" key="6">
    <source>
        <dbReference type="ARBA" id="ARBA00023136"/>
    </source>
</evidence>
<keyword evidence="2" id="KW-1003">Cell membrane</keyword>
<dbReference type="GO" id="GO:0004930">
    <property type="term" value="F:G protein-coupled receptor activity"/>
    <property type="evidence" value="ECO:0007669"/>
    <property type="project" value="UniProtKB-KW"/>
</dbReference>
<keyword evidence="8" id="KW-0807">Transducer</keyword>
<protein>
    <recommendedName>
        <fullName evidence="10">G-protein coupled receptors family 1 profile domain-containing protein</fullName>
    </recommendedName>
</protein>
<dbReference type="Pfam" id="PF00001">
    <property type="entry name" value="7tm_1"/>
    <property type="match status" value="1"/>
</dbReference>
<evidence type="ECO:0000256" key="7">
    <source>
        <dbReference type="ARBA" id="ARBA00023170"/>
    </source>
</evidence>
<evidence type="ECO:0000256" key="8">
    <source>
        <dbReference type="ARBA" id="ARBA00023224"/>
    </source>
</evidence>
<dbReference type="PRINTS" id="PR00237">
    <property type="entry name" value="GPCRRHODOPSN"/>
</dbReference>
<evidence type="ECO:0000259" key="10">
    <source>
        <dbReference type="PROSITE" id="PS50262"/>
    </source>
</evidence>
<dbReference type="AlphaFoldDB" id="A0A914ATJ0"/>
<keyword evidence="5" id="KW-0297">G-protein coupled receptor</keyword>
<dbReference type="RefSeq" id="XP_038066799.1">
    <property type="nucleotide sequence ID" value="XM_038210871.1"/>
</dbReference>
<dbReference type="EnsemblMetazoa" id="XM_038210871.1">
    <property type="protein sequence ID" value="XP_038066799.1"/>
    <property type="gene ID" value="LOC119736861"/>
</dbReference>
<evidence type="ECO:0000256" key="4">
    <source>
        <dbReference type="ARBA" id="ARBA00022989"/>
    </source>
</evidence>
<evidence type="ECO:0000313" key="11">
    <source>
        <dbReference type="EnsemblMetazoa" id="XP_038066799.1"/>
    </source>
</evidence>
<dbReference type="OrthoDB" id="9946013at2759"/>
<dbReference type="OMA" id="VETLCMI"/>
<dbReference type="GO" id="GO:0005886">
    <property type="term" value="C:plasma membrane"/>
    <property type="evidence" value="ECO:0007669"/>
    <property type="project" value="UniProtKB-SubCell"/>
</dbReference>
<feature type="transmembrane region" description="Helical" evidence="9">
    <location>
        <begin position="268"/>
        <end position="287"/>
    </location>
</feature>
<dbReference type="Proteomes" id="UP000887568">
    <property type="component" value="Unplaced"/>
</dbReference>
<evidence type="ECO:0000256" key="9">
    <source>
        <dbReference type="SAM" id="Phobius"/>
    </source>
</evidence>
<reference evidence="11" key="1">
    <citation type="submission" date="2022-11" db="UniProtKB">
        <authorList>
            <consortium name="EnsemblMetazoa"/>
        </authorList>
    </citation>
    <scope>IDENTIFICATION</scope>
</reference>
<comment type="subcellular location">
    <subcellularLocation>
        <location evidence="1">Cell membrane</location>
        <topology evidence="1">Multi-pass membrane protein</topology>
    </subcellularLocation>
</comment>
<feature type="transmembrane region" description="Helical" evidence="9">
    <location>
        <begin position="12"/>
        <end position="35"/>
    </location>
</feature>
<keyword evidence="3 9" id="KW-0812">Transmembrane</keyword>
<name>A0A914ATJ0_PATMI</name>
<evidence type="ECO:0000256" key="2">
    <source>
        <dbReference type="ARBA" id="ARBA00022475"/>
    </source>
</evidence>
<feature type="transmembrane region" description="Helical" evidence="9">
    <location>
        <begin position="177"/>
        <end position="202"/>
    </location>
</feature>
<feature type="transmembrane region" description="Helical" evidence="9">
    <location>
        <begin position="223"/>
        <end position="248"/>
    </location>
</feature>
<feature type="domain" description="G-protein coupled receptors family 1 profile" evidence="10">
    <location>
        <begin position="26"/>
        <end position="287"/>
    </location>
</feature>
<evidence type="ECO:0000256" key="5">
    <source>
        <dbReference type="ARBA" id="ARBA00023040"/>
    </source>
</evidence>
<dbReference type="GO" id="GO:0042923">
    <property type="term" value="F:neuropeptide binding"/>
    <property type="evidence" value="ECO:0007669"/>
    <property type="project" value="TreeGrafter"/>
</dbReference>
<dbReference type="SUPFAM" id="SSF81321">
    <property type="entry name" value="Family A G protein-coupled receptor-like"/>
    <property type="match status" value="1"/>
</dbReference>
<proteinExistence type="predicted"/>
<keyword evidence="12" id="KW-1185">Reference proteome</keyword>
<dbReference type="GO" id="GO:0043005">
    <property type="term" value="C:neuron projection"/>
    <property type="evidence" value="ECO:0007669"/>
    <property type="project" value="TreeGrafter"/>
</dbReference>
<evidence type="ECO:0000256" key="3">
    <source>
        <dbReference type="ARBA" id="ARBA00022692"/>
    </source>
</evidence>
<dbReference type="InterPro" id="IPR000276">
    <property type="entry name" value="GPCR_Rhodpsn"/>
</dbReference>
<dbReference type="PROSITE" id="PS50262">
    <property type="entry name" value="G_PROTEIN_RECEP_F1_2"/>
    <property type="match status" value="1"/>
</dbReference>
<keyword evidence="4 9" id="KW-1133">Transmembrane helix</keyword>
<feature type="transmembrane region" description="Helical" evidence="9">
    <location>
        <begin position="130"/>
        <end position="152"/>
    </location>
</feature>
<dbReference type="PANTHER" id="PTHR24229">
    <property type="entry name" value="NEUROPEPTIDES RECEPTOR"/>
    <property type="match status" value="1"/>
</dbReference>
<dbReference type="CDD" id="cd00637">
    <property type="entry name" value="7tm_classA_rhodopsin-like"/>
    <property type="match status" value="1"/>
</dbReference>